<keyword evidence="2" id="KW-1185">Reference proteome</keyword>
<comment type="caution">
    <text evidence="1">The sequence shown here is derived from an EMBL/GenBank/DDBJ whole genome shotgun (WGS) entry which is preliminary data.</text>
</comment>
<proteinExistence type="predicted"/>
<accession>A0ACC0N4H6</accession>
<dbReference type="Proteomes" id="UP001062846">
    <property type="component" value="Chromosome 7"/>
</dbReference>
<dbReference type="EMBL" id="CM046394">
    <property type="protein sequence ID" value="KAI8547468.1"/>
    <property type="molecule type" value="Genomic_DNA"/>
</dbReference>
<protein>
    <submittedName>
        <fullName evidence="1">Uncharacterized protein</fullName>
    </submittedName>
</protein>
<name>A0ACC0N4H6_RHOML</name>
<organism evidence="1 2">
    <name type="scientific">Rhododendron molle</name>
    <name type="common">Chinese azalea</name>
    <name type="synonym">Azalea mollis</name>
    <dbReference type="NCBI Taxonomy" id="49168"/>
    <lineage>
        <taxon>Eukaryota</taxon>
        <taxon>Viridiplantae</taxon>
        <taxon>Streptophyta</taxon>
        <taxon>Embryophyta</taxon>
        <taxon>Tracheophyta</taxon>
        <taxon>Spermatophyta</taxon>
        <taxon>Magnoliopsida</taxon>
        <taxon>eudicotyledons</taxon>
        <taxon>Gunneridae</taxon>
        <taxon>Pentapetalae</taxon>
        <taxon>asterids</taxon>
        <taxon>Ericales</taxon>
        <taxon>Ericaceae</taxon>
        <taxon>Ericoideae</taxon>
        <taxon>Rhodoreae</taxon>
        <taxon>Rhododendron</taxon>
    </lineage>
</organism>
<evidence type="ECO:0000313" key="1">
    <source>
        <dbReference type="EMBL" id="KAI8547468.1"/>
    </source>
</evidence>
<evidence type="ECO:0000313" key="2">
    <source>
        <dbReference type="Proteomes" id="UP001062846"/>
    </source>
</evidence>
<sequence length="85" mass="8692">MADHGDGSGGGEVIGRPEDRGGPMAIESTEQRPEEAVVSMGAAAASGGDNEQGRQQGVAGEDVRRATEEESRATVEVKPVGPSWS</sequence>
<gene>
    <name evidence="1" type="ORF">RHMOL_Rhmol07G0198200</name>
</gene>
<reference evidence="1" key="1">
    <citation type="submission" date="2022-02" db="EMBL/GenBank/DDBJ databases">
        <title>Plant Genome Project.</title>
        <authorList>
            <person name="Zhang R.-G."/>
        </authorList>
    </citation>
    <scope>NUCLEOTIDE SEQUENCE</scope>
    <source>
        <strain evidence="1">AT1</strain>
    </source>
</reference>